<evidence type="ECO:0000256" key="1">
    <source>
        <dbReference type="SAM" id="SignalP"/>
    </source>
</evidence>
<protein>
    <recommendedName>
        <fullName evidence="4">Phytase-like domain-containing protein</fullName>
    </recommendedName>
</protein>
<dbReference type="AlphaFoldDB" id="A0A3D9CFW9"/>
<dbReference type="EMBL" id="QNUE01000027">
    <property type="protein sequence ID" value="REC64638.1"/>
    <property type="molecule type" value="Genomic_DNA"/>
</dbReference>
<comment type="caution">
    <text evidence="2">The sequence shown here is derived from an EMBL/GenBank/DDBJ whole genome shotgun (WGS) entry which is preliminary data.</text>
</comment>
<evidence type="ECO:0000313" key="3">
    <source>
        <dbReference type="Proteomes" id="UP000256769"/>
    </source>
</evidence>
<organism evidence="2 3">
    <name type="scientific">Chryseobacterium flavum</name>
    <dbReference type="NCBI Taxonomy" id="415851"/>
    <lineage>
        <taxon>Bacteria</taxon>
        <taxon>Pseudomonadati</taxon>
        <taxon>Bacteroidota</taxon>
        <taxon>Flavobacteriia</taxon>
        <taxon>Flavobacteriales</taxon>
        <taxon>Weeksellaceae</taxon>
        <taxon>Chryseobacterium group</taxon>
        <taxon>Chryseobacterium</taxon>
    </lineage>
</organism>
<name>A0A3D9CFW9_9FLAO</name>
<feature type="signal peptide" evidence="1">
    <location>
        <begin position="1"/>
        <end position="23"/>
    </location>
</feature>
<gene>
    <name evidence="2" type="ORF">DRF59_19740</name>
</gene>
<dbReference type="Proteomes" id="UP000256769">
    <property type="component" value="Unassembled WGS sequence"/>
</dbReference>
<sequence>MISMKNMISMIFICASSILSAQAGINTQTPKATLDITAKKEVLTIDGLLPPRLTLAELTEKGNTLYGMDQDGTILYITNVSGGDRLSQREYIESKGLYIFDAEAAGNQGRWMCLFCYGVL</sequence>
<accession>A0A3D9CFW9</accession>
<reference evidence="2 3" key="1">
    <citation type="journal article" date="2007" name="Int. J. Syst. Evol. Microbiol.">
        <title>Chryseobacterium flavum sp. nov., isolated from polluted soil.</title>
        <authorList>
            <person name="Zhou Y."/>
            <person name="Dong J."/>
            <person name="Wang X."/>
            <person name="Huang X."/>
            <person name="Zhang K.Y."/>
            <person name="Zhang Y.Q."/>
            <person name="Guo Y.F."/>
            <person name="Lai R."/>
            <person name="Li W.J."/>
        </authorList>
    </citation>
    <scope>NUCLEOTIDE SEQUENCE [LARGE SCALE GENOMIC DNA]</scope>
    <source>
        <strain evidence="2 3">KCTC 12877</strain>
    </source>
</reference>
<feature type="chain" id="PRO_5017596940" description="Phytase-like domain-containing protein" evidence="1">
    <location>
        <begin position="24"/>
        <end position="120"/>
    </location>
</feature>
<evidence type="ECO:0008006" key="4">
    <source>
        <dbReference type="Google" id="ProtNLM"/>
    </source>
</evidence>
<keyword evidence="1" id="KW-0732">Signal</keyword>
<keyword evidence="3" id="KW-1185">Reference proteome</keyword>
<proteinExistence type="predicted"/>
<evidence type="ECO:0000313" key="2">
    <source>
        <dbReference type="EMBL" id="REC64638.1"/>
    </source>
</evidence>